<sequence length="239" mass="26448">MPNGKSSGKHSRQLLFSEAIAQLKMMAALAAPPCPTASPADPGTIVATDRILQEITAVGRRLEAMALKISDLSVASTSIRADIASFRETVTDLDQRLTIVEDHVTVLQDQDAELLLLRAKVIDLEDRSHRDNVRFFGIPEHKESSNITTFLKNLLPELTGLDFSPPLEFQRAHRIGPMHKATSGRPRPILACFLHHNQARQVISIARSRGPYSLEGQEIRVVADFSKITNEKQKAFLAL</sequence>
<dbReference type="EMBL" id="JANPWB010000004">
    <property type="protein sequence ID" value="KAJ1193761.1"/>
    <property type="molecule type" value="Genomic_DNA"/>
</dbReference>
<dbReference type="Gene3D" id="3.30.70.1820">
    <property type="entry name" value="L1 transposable element, RRM domain"/>
    <property type="match status" value="1"/>
</dbReference>
<accession>A0AAV7UZ33</accession>
<dbReference type="PANTHER" id="PTHR11505">
    <property type="entry name" value="L1 TRANSPOSABLE ELEMENT-RELATED"/>
    <property type="match status" value="1"/>
</dbReference>
<proteinExistence type="predicted"/>
<dbReference type="AlphaFoldDB" id="A0AAV7UZ33"/>
<comment type="caution">
    <text evidence="1">The sequence shown here is derived from an EMBL/GenBank/DDBJ whole genome shotgun (WGS) entry which is preliminary data.</text>
</comment>
<dbReference type="Proteomes" id="UP001066276">
    <property type="component" value="Chromosome 2_2"/>
</dbReference>
<evidence type="ECO:0000313" key="2">
    <source>
        <dbReference type="Proteomes" id="UP001066276"/>
    </source>
</evidence>
<reference evidence="1" key="1">
    <citation type="journal article" date="2022" name="bioRxiv">
        <title>Sequencing and chromosome-scale assembly of the giantPleurodeles waltlgenome.</title>
        <authorList>
            <person name="Brown T."/>
            <person name="Elewa A."/>
            <person name="Iarovenko S."/>
            <person name="Subramanian E."/>
            <person name="Araus A.J."/>
            <person name="Petzold A."/>
            <person name="Susuki M."/>
            <person name="Suzuki K.-i.T."/>
            <person name="Hayashi T."/>
            <person name="Toyoda A."/>
            <person name="Oliveira C."/>
            <person name="Osipova E."/>
            <person name="Leigh N.D."/>
            <person name="Simon A."/>
            <person name="Yun M.H."/>
        </authorList>
    </citation>
    <scope>NUCLEOTIDE SEQUENCE</scope>
    <source>
        <strain evidence="1">20211129_DDA</strain>
        <tissue evidence="1">Liver</tissue>
    </source>
</reference>
<keyword evidence="2" id="KW-1185">Reference proteome</keyword>
<evidence type="ECO:0000313" key="1">
    <source>
        <dbReference type="EMBL" id="KAJ1193761.1"/>
    </source>
</evidence>
<protein>
    <submittedName>
        <fullName evidence="1">Uncharacterized protein</fullName>
    </submittedName>
</protein>
<name>A0AAV7UZ33_PLEWA</name>
<dbReference type="Gene3D" id="1.20.5.340">
    <property type="match status" value="1"/>
</dbReference>
<gene>
    <name evidence="1" type="ORF">NDU88_003057</name>
</gene>
<organism evidence="1 2">
    <name type="scientific">Pleurodeles waltl</name>
    <name type="common">Iberian ribbed newt</name>
    <dbReference type="NCBI Taxonomy" id="8319"/>
    <lineage>
        <taxon>Eukaryota</taxon>
        <taxon>Metazoa</taxon>
        <taxon>Chordata</taxon>
        <taxon>Craniata</taxon>
        <taxon>Vertebrata</taxon>
        <taxon>Euteleostomi</taxon>
        <taxon>Amphibia</taxon>
        <taxon>Batrachia</taxon>
        <taxon>Caudata</taxon>
        <taxon>Salamandroidea</taxon>
        <taxon>Salamandridae</taxon>
        <taxon>Pleurodelinae</taxon>
        <taxon>Pleurodeles</taxon>
    </lineage>
</organism>
<dbReference type="InterPro" id="IPR004244">
    <property type="entry name" value="Transposase_22"/>
</dbReference>